<dbReference type="InterPro" id="IPR014710">
    <property type="entry name" value="RmlC-like_jellyroll"/>
</dbReference>
<dbReference type="PROSITE" id="PS01124">
    <property type="entry name" value="HTH_ARAC_FAMILY_2"/>
    <property type="match status" value="1"/>
</dbReference>
<evidence type="ECO:0000313" key="5">
    <source>
        <dbReference type="EMBL" id="HJF30561.1"/>
    </source>
</evidence>
<dbReference type="PROSITE" id="PS00041">
    <property type="entry name" value="HTH_ARAC_FAMILY_1"/>
    <property type="match status" value="1"/>
</dbReference>
<protein>
    <submittedName>
        <fullName evidence="5">AraC family transcriptional regulator</fullName>
    </submittedName>
</protein>
<dbReference type="Proteomes" id="UP000698173">
    <property type="component" value="Unassembled WGS sequence"/>
</dbReference>
<keyword evidence="3" id="KW-0804">Transcription</keyword>
<dbReference type="GO" id="GO:0043565">
    <property type="term" value="F:sequence-specific DNA binding"/>
    <property type="evidence" value="ECO:0007669"/>
    <property type="project" value="InterPro"/>
</dbReference>
<evidence type="ECO:0000256" key="1">
    <source>
        <dbReference type="ARBA" id="ARBA00023015"/>
    </source>
</evidence>
<comment type="caution">
    <text evidence="5">The sequence shown here is derived from an EMBL/GenBank/DDBJ whole genome shotgun (WGS) entry which is preliminary data.</text>
</comment>
<dbReference type="Pfam" id="PF02311">
    <property type="entry name" value="AraC_binding"/>
    <property type="match status" value="1"/>
</dbReference>
<dbReference type="PANTHER" id="PTHR43280">
    <property type="entry name" value="ARAC-FAMILY TRANSCRIPTIONAL REGULATOR"/>
    <property type="match status" value="1"/>
</dbReference>
<dbReference type="InterPro" id="IPR037923">
    <property type="entry name" value="HTH-like"/>
</dbReference>
<keyword evidence="1" id="KW-0805">Transcription regulation</keyword>
<reference evidence="5" key="2">
    <citation type="submission" date="2021-09" db="EMBL/GenBank/DDBJ databases">
        <authorList>
            <person name="Gilroy R."/>
        </authorList>
    </citation>
    <scope>NUCLEOTIDE SEQUENCE</scope>
    <source>
        <strain evidence="5">CHK171-7178</strain>
    </source>
</reference>
<organism evidence="5 6">
    <name type="scientific">Sporosarcina psychrophila</name>
    <name type="common">Bacillus psychrophilus</name>
    <dbReference type="NCBI Taxonomy" id="1476"/>
    <lineage>
        <taxon>Bacteria</taxon>
        <taxon>Bacillati</taxon>
        <taxon>Bacillota</taxon>
        <taxon>Bacilli</taxon>
        <taxon>Bacillales</taxon>
        <taxon>Caryophanaceae</taxon>
        <taxon>Sporosarcina</taxon>
    </lineage>
</organism>
<gene>
    <name evidence="5" type="ORF">K8V56_02125</name>
</gene>
<reference evidence="5" key="1">
    <citation type="journal article" date="2021" name="PeerJ">
        <title>Extensive microbial diversity within the chicken gut microbiome revealed by metagenomics and culture.</title>
        <authorList>
            <person name="Gilroy R."/>
            <person name="Ravi A."/>
            <person name="Getino M."/>
            <person name="Pursley I."/>
            <person name="Horton D.L."/>
            <person name="Alikhan N.F."/>
            <person name="Baker D."/>
            <person name="Gharbi K."/>
            <person name="Hall N."/>
            <person name="Watson M."/>
            <person name="Adriaenssens E.M."/>
            <person name="Foster-Nyarko E."/>
            <person name="Jarju S."/>
            <person name="Secka A."/>
            <person name="Antonio M."/>
            <person name="Oren A."/>
            <person name="Chaudhuri R.R."/>
            <person name="La Ragione R."/>
            <person name="Hildebrand F."/>
            <person name="Pallen M.J."/>
        </authorList>
    </citation>
    <scope>NUCLEOTIDE SEQUENCE</scope>
    <source>
        <strain evidence="5">CHK171-7178</strain>
    </source>
</reference>
<accession>A0A921FX07</accession>
<dbReference type="InterPro" id="IPR009057">
    <property type="entry name" value="Homeodomain-like_sf"/>
</dbReference>
<dbReference type="PANTHER" id="PTHR43280:SF28">
    <property type="entry name" value="HTH-TYPE TRANSCRIPTIONAL ACTIVATOR RHAS"/>
    <property type="match status" value="1"/>
</dbReference>
<evidence type="ECO:0000256" key="3">
    <source>
        <dbReference type="ARBA" id="ARBA00023163"/>
    </source>
</evidence>
<evidence type="ECO:0000313" key="6">
    <source>
        <dbReference type="Proteomes" id="UP000698173"/>
    </source>
</evidence>
<proteinExistence type="predicted"/>
<dbReference type="Gene3D" id="1.10.10.60">
    <property type="entry name" value="Homeodomain-like"/>
    <property type="match status" value="2"/>
</dbReference>
<sequence length="283" mass="33090">MSNEVYELKDNPVAPLPVKLLYVTEAKYDRDWHSSFHSHFFTELIYVTKGKGFFNLLQEKIPIQENQLVIVNENIDHTEESDPKSWLEYIALGIQGVFLTDKNNKENAPVSIFTINREREDVQYILKMLLAEVKQQKKPDLLILHNLLEVLLVHLFRNNNVELEKNEANIFHKDVSTAKHYIDLNFRENITLDQLAKITHINKYYLAHSFKKSLSLSPIEYLNKVRIQNSKYLLESTNHPISFISSISGFSSASYFSQAFKRLENISPLQYRKKSKAIMENKK</sequence>
<evidence type="ECO:0000259" key="4">
    <source>
        <dbReference type="PROSITE" id="PS01124"/>
    </source>
</evidence>
<dbReference type="Gene3D" id="2.60.120.10">
    <property type="entry name" value="Jelly Rolls"/>
    <property type="match status" value="1"/>
</dbReference>
<dbReference type="InterPro" id="IPR003313">
    <property type="entry name" value="AraC-bd"/>
</dbReference>
<dbReference type="EMBL" id="DYWT01000032">
    <property type="protein sequence ID" value="HJF30561.1"/>
    <property type="molecule type" value="Genomic_DNA"/>
</dbReference>
<dbReference type="SUPFAM" id="SSF46689">
    <property type="entry name" value="Homeodomain-like"/>
    <property type="match status" value="2"/>
</dbReference>
<dbReference type="InterPro" id="IPR018062">
    <property type="entry name" value="HTH_AraC-typ_CS"/>
</dbReference>
<feature type="domain" description="HTH araC/xylS-type" evidence="4">
    <location>
        <begin position="176"/>
        <end position="274"/>
    </location>
</feature>
<name>A0A921FX07_SPOPS</name>
<dbReference type="AlphaFoldDB" id="A0A921FX07"/>
<evidence type="ECO:0000256" key="2">
    <source>
        <dbReference type="ARBA" id="ARBA00023125"/>
    </source>
</evidence>
<keyword evidence="2" id="KW-0238">DNA-binding</keyword>
<dbReference type="GO" id="GO:0003700">
    <property type="term" value="F:DNA-binding transcription factor activity"/>
    <property type="evidence" value="ECO:0007669"/>
    <property type="project" value="InterPro"/>
</dbReference>
<dbReference type="Pfam" id="PF12833">
    <property type="entry name" value="HTH_18"/>
    <property type="match status" value="1"/>
</dbReference>
<dbReference type="InterPro" id="IPR018060">
    <property type="entry name" value="HTH_AraC"/>
</dbReference>
<dbReference type="SMART" id="SM00342">
    <property type="entry name" value="HTH_ARAC"/>
    <property type="match status" value="1"/>
</dbReference>
<dbReference type="SUPFAM" id="SSF51215">
    <property type="entry name" value="Regulatory protein AraC"/>
    <property type="match status" value="1"/>
</dbReference>